<evidence type="ECO:0000313" key="1">
    <source>
        <dbReference type="EMBL" id="PPU09682.1"/>
    </source>
</evidence>
<comment type="caution">
    <text evidence="1">The sequence shown here is derived from an EMBL/GenBank/DDBJ whole genome shotgun (WGS) entry which is preliminary data.</text>
</comment>
<dbReference type="RefSeq" id="WP_039408428.1">
    <property type="nucleotide sequence ID" value="NZ_JACICW010000008.1"/>
</dbReference>
<reference evidence="1 2" key="1">
    <citation type="submission" date="2016-08" db="EMBL/GenBank/DDBJ databases">
        <title>Evolution of the type three secretion system and type three effector repertoires in Xanthomonas.</title>
        <authorList>
            <person name="Merda D."/>
            <person name="Briand M."/>
            <person name="Bosis E."/>
            <person name="Rousseau C."/>
            <person name="Portier P."/>
            <person name="Jacques M.-A."/>
            <person name="Fischer-Le Saux M."/>
        </authorList>
    </citation>
    <scope>NUCLEOTIDE SEQUENCE [LARGE SCALE GENOMIC DNA]</scope>
    <source>
        <strain evidence="1 2">CFBP 7645</strain>
    </source>
</reference>
<protein>
    <submittedName>
        <fullName evidence="1">Uncharacterized protein</fullName>
    </submittedName>
</protein>
<proteinExistence type="predicted"/>
<dbReference type="Proteomes" id="UP000239204">
    <property type="component" value="Unassembled WGS sequence"/>
</dbReference>
<dbReference type="AlphaFoldDB" id="A0A2S6YWC9"/>
<accession>A0A2S6YWC9</accession>
<gene>
    <name evidence="1" type="ORF">XarjCFBP7645_05235</name>
</gene>
<name>A0A2S6YWC9_9XANT</name>
<dbReference type="EMBL" id="MIGY01000001">
    <property type="protein sequence ID" value="PPU09682.1"/>
    <property type="molecule type" value="Genomic_DNA"/>
</dbReference>
<evidence type="ECO:0000313" key="2">
    <source>
        <dbReference type="Proteomes" id="UP000239204"/>
    </source>
</evidence>
<organism evidence="1 2">
    <name type="scientific">Xanthomonas arboricola</name>
    <dbReference type="NCBI Taxonomy" id="56448"/>
    <lineage>
        <taxon>Bacteria</taxon>
        <taxon>Pseudomonadati</taxon>
        <taxon>Pseudomonadota</taxon>
        <taxon>Gammaproteobacteria</taxon>
        <taxon>Lysobacterales</taxon>
        <taxon>Lysobacteraceae</taxon>
        <taxon>Xanthomonas</taxon>
    </lineage>
</organism>
<sequence>MRKTIDWAALPPTAKLCLEVALIHGGLLKTEHGYIGRTAAPETSQRFGAVLVAALMREGLATSDAFDERLVALTDAAAALFHLQHANIEVGS</sequence>